<evidence type="ECO:0000256" key="2">
    <source>
        <dbReference type="ARBA" id="ARBA00022491"/>
    </source>
</evidence>
<reference evidence="8 9" key="1">
    <citation type="submission" date="2018-12" db="EMBL/GenBank/DDBJ databases">
        <authorList>
            <person name="Yang Y."/>
        </authorList>
    </citation>
    <scope>NUCLEOTIDE SEQUENCE [LARGE SCALE GENOMIC DNA]</scope>
    <source>
        <strain evidence="8 9">GSF71</strain>
    </source>
</reference>
<accession>A0A3S0V3X2</accession>
<dbReference type="GO" id="GO:0003700">
    <property type="term" value="F:DNA-binding transcription factor activity"/>
    <property type="evidence" value="ECO:0007669"/>
    <property type="project" value="TreeGrafter"/>
</dbReference>
<dbReference type="Proteomes" id="UP000280346">
    <property type="component" value="Unassembled WGS sequence"/>
</dbReference>
<dbReference type="PRINTS" id="PR00455">
    <property type="entry name" value="HTHTETR"/>
</dbReference>
<comment type="function">
    <text evidence="1">TetR is the repressor of the tetracycline resistance element; its N-terminal region forms a helix-turn-helix structure and binds DNA. Binding of tetracycline to TetR reduces the repressor affinity for the tetracycline resistance gene (tetA) promoter operator sites.</text>
</comment>
<evidence type="ECO:0000259" key="7">
    <source>
        <dbReference type="PROSITE" id="PS50977"/>
    </source>
</evidence>
<name>A0A3S0V3X2_9PROT</name>
<dbReference type="AlphaFoldDB" id="A0A3S0V3X2"/>
<dbReference type="PANTHER" id="PTHR30055">
    <property type="entry name" value="HTH-TYPE TRANSCRIPTIONAL REGULATOR RUTR"/>
    <property type="match status" value="1"/>
</dbReference>
<dbReference type="Gene3D" id="1.10.10.60">
    <property type="entry name" value="Homeodomain-like"/>
    <property type="match status" value="1"/>
</dbReference>
<dbReference type="GO" id="GO:0045892">
    <property type="term" value="P:negative regulation of DNA-templated transcription"/>
    <property type="evidence" value="ECO:0007669"/>
    <property type="project" value="InterPro"/>
</dbReference>
<evidence type="ECO:0000256" key="1">
    <source>
        <dbReference type="ARBA" id="ARBA00002856"/>
    </source>
</evidence>
<evidence type="ECO:0000313" key="9">
    <source>
        <dbReference type="Proteomes" id="UP000280346"/>
    </source>
</evidence>
<dbReference type="InterPro" id="IPR036271">
    <property type="entry name" value="Tet_transcr_reg_TetR-rel_C_sf"/>
</dbReference>
<dbReference type="RefSeq" id="WP_127002421.1">
    <property type="nucleotide sequence ID" value="NZ_JBNPXW010000017.1"/>
</dbReference>
<keyword evidence="2" id="KW-0678">Repressor</keyword>
<dbReference type="InterPro" id="IPR009057">
    <property type="entry name" value="Homeodomain-like_sf"/>
</dbReference>
<feature type="DNA-binding region" description="H-T-H motif" evidence="6">
    <location>
        <begin position="25"/>
        <end position="44"/>
    </location>
</feature>
<dbReference type="EMBL" id="RZIJ01000022">
    <property type="protein sequence ID" value="RUQ66189.1"/>
    <property type="molecule type" value="Genomic_DNA"/>
</dbReference>
<proteinExistence type="predicted"/>
<evidence type="ECO:0000256" key="5">
    <source>
        <dbReference type="ARBA" id="ARBA00023163"/>
    </source>
</evidence>
<dbReference type="Pfam" id="PF00440">
    <property type="entry name" value="TetR_N"/>
    <property type="match status" value="1"/>
</dbReference>
<keyword evidence="9" id="KW-1185">Reference proteome</keyword>
<dbReference type="Pfam" id="PF02909">
    <property type="entry name" value="TetR_C_1"/>
    <property type="match status" value="1"/>
</dbReference>
<keyword evidence="5" id="KW-0804">Transcription</keyword>
<dbReference type="Gene3D" id="1.10.357.10">
    <property type="entry name" value="Tetracycline Repressor, domain 2"/>
    <property type="match status" value="1"/>
</dbReference>
<dbReference type="SUPFAM" id="SSF46689">
    <property type="entry name" value="Homeodomain-like"/>
    <property type="match status" value="1"/>
</dbReference>
<organism evidence="8 9">
    <name type="scientific">Azospirillum doebereinerae</name>
    <dbReference type="NCBI Taxonomy" id="92933"/>
    <lineage>
        <taxon>Bacteria</taxon>
        <taxon>Pseudomonadati</taxon>
        <taxon>Pseudomonadota</taxon>
        <taxon>Alphaproteobacteria</taxon>
        <taxon>Rhodospirillales</taxon>
        <taxon>Azospirillaceae</taxon>
        <taxon>Azospirillum</taxon>
    </lineage>
</organism>
<comment type="caution">
    <text evidence="8">The sequence shown here is derived from an EMBL/GenBank/DDBJ whole genome shotgun (WGS) entry which is preliminary data.</text>
</comment>
<dbReference type="PROSITE" id="PS50977">
    <property type="entry name" value="HTH_TETR_2"/>
    <property type="match status" value="1"/>
</dbReference>
<dbReference type="SUPFAM" id="SSF48498">
    <property type="entry name" value="Tetracyclin repressor-like, C-terminal domain"/>
    <property type="match status" value="1"/>
</dbReference>
<dbReference type="GO" id="GO:0046677">
    <property type="term" value="P:response to antibiotic"/>
    <property type="evidence" value="ECO:0007669"/>
    <property type="project" value="InterPro"/>
</dbReference>
<gene>
    <name evidence="8" type="ORF">EJ913_23355</name>
</gene>
<dbReference type="PROSITE" id="PS01081">
    <property type="entry name" value="HTH_TETR_1"/>
    <property type="match status" value="1"/>
</dbReference>
<evidence type="ECO:0000256" key="6">
    <source>
        <dbReference type="PROSITE-ProRule" id="PRU00335"/>
    </source>
</evidence>
<dbReference type="OrthoDB" id="329481at2"/>
<protein>
    <submittedName>
        <fullName evidence="8">TetR family transcriptional regulator</fullName>
    </submittedName>
</protein>
<evidence type="ECO:0000313" key="8">
    <source>
        <dbReference type="EMBL" id="RUQ66189.1"/>
    </source>
</evidence>
<dbReference type="InterPro" id="IPR003012">
    <property type="entry name" value="Tet_transcr_reg_TetR"/>
</dbReference>
<dbReference type="PRINTS" id="PR00400">
    <property type="entry name" value="TETREPRESSOR"/>
</dbReference>
<dbReference type="InterPro" id="IPR050109">
    <property type="entry name" value="HTH-type_TetR-like_transc_reg"/>
</dbReference>
<evidence type="ECO:0000256" key="4">
    <source>
        <dbReference type="ARBA" id="ARBA00023125"/>
    </source>
</evidence>
<evidence type="ECO:0000256" key="3">
    <source>
        <dbReference type="ARBA" id="ARBA00023015"/>
    </source>
</evidence>
<keyword evidence="3" id="KW-0805">Transcription regulation</keyword>
<dbReference type="PANTHER" id="PTHR30055:SF151">
    <property type="entry name" value="TRANSCRIPTIONAL REGULATORY PROTEIN"/>
    <property type="match status" value="1"/>
</dbReference>
<dbReference type="InterPro" id="IPR023772">
    <property type="entry name" value="DNA-bd_HTH_TetR-type_CS"/>
</dbReference>
<keyword evidence="4 6" id="KW-0238">DNA-binding</keyword>
<dbReference type="InterPro" id="IPR004111">
    <property type="entry name" value="Repressor_TetR_C"/>
</dbReference>
<feature type="domain" description="HTH tetR-type" evidence="7">
    <location>
        <begin position="2"/>
        <end position="62"/>
    </location>
</feature>
<dbReference type="GO" id="GO:0000976">
    <property type="term" value="F:transcription cis-regulatory region binding"/>
    <property type="evidence" value="ECO:0007669"/>
    <property type="project" value="TreeGrafter"/>
</dbReference>
<sequence>MKVQRQDVLDAALALLDEVGMEGLTMRRLAQALGIQAPSLYWHFPSKQALLDAMADAILAGVVLPDDPALPWDAWARLVATEFRRALKARRDGARVYAGTFPLLDNVLRVGEAVLGRLILAGADRRTAAYALFTVQYFVIGFTIEEQALAPHPGGVDLAQQAERMTAEQAARYPHTASVLSIVVDDDQDARFRFGLDRVIDGLKAVIPADRCPADGPRGLG</sequence>
<dbReference type="InterPro" id="IPR001647">
    <property type="entry name" value="HTH_TetR"/>
</dbReference>